<proteinExistence type="predicted"/>
<dbReference type="Proteomes" id="UP000199420">
    <property type="component" value="Unassembled WGS sequence"/>
</dbReference>
<dbReference type="PANTHER" id="PTHR33840:SF1">
    <property type="entry name" value="TLE1 PHOSPHOLIPASE DOMAIN-CONTAINING PROTEIN"/>
    <property type="match status" value="1"/>
</dbReference>
<dbReference type="PANTHER" id="PTHR33840">
    <property type="match status" value="1"/>
</dbReference>
<keyword evidence="2" id="KW-0378">Hydrolase</keyword>
<protein>
    <submittedName>
        <fullName evidence="2">Uncharacterized alpha/beta hydrolase domain</fullName>
    </submittedName>
</protein>
<name>A0A1H6Y4M9_9GAMM</name>
<dbReference type="STRING" id="529704.SAMN02927913_2383"/>
<dbReference type="InterPro" id="IPR018712">
    <property type="entry name" value="Tle1-like_cat"/>
</dbReference>
<accession>A0A1H6Y4M9</accession>
<organism evidence="2 3">
    <name type="scientific">Frateuria terrea</name>
    <dbReference type="NCBI Taxonomy" id="529704"/>
    <lineage>
        <taxon>Bacteria</taxon>
        <taxon>Pseudomonadati</taxon>
        <taxon>Pseudomonadota</taxon>
        <taxon>Gammaproteobacteria</taxon>
        <taxon>Lysobacterales</taxon>
        <taxon>Rhodanobacteraceae</taxon>
        <taxon>Frateuria</taxon>
    </lineage>
</organism>
<gene>
    <name evidence="2" type="ORF">SAMN04487997_3058</name>
</gene>
<dbReference type="AlphaFoldDB" id="A0A1H6Y4M9"/>
<dbReference type="RefSeq" id="WP_091337172.1">
    <property type="nucleotide sequence ID" value="NZ_FNYC01000006.1"/>
</dbReference>
<evidence type="ECO:0000313" key="3">
    <source>
        <dbReference type="Proteomes" id="UP000199420"/>
    </source>
</evidence>
<reference evidence="2 3" key="1">
    <citation type="submission" date="2016-10" db="EMBL/GenBank/DDBJ databases">
        <authorList>
            <person name="de Groot N.N."/>
        </authorList>
    </citation>
    <scope>NUCLEOTIDE SEQUENCE [LARGE SCALE GENOMIC DNA]</scope>
    <source>
        <strain evidence="2 3">DSM 26515</strain>
    </source>
</reference>
<dbReference type="Pfam" id="PF09994">
    <property type="entry name" value="T6SS_Tle1-like_cat"/>
    <property type="match status" value="1"/>
</dbReference>
<evidence type="ECO:0000259" key="1">
    <source>
        <dbReference type="Pfam" id="PF09994"/>
    </source>
</evidence>
<keyword evidence="3" id="KW-1185">Reference proteome</keyword>
<dbReference type="GO" id="GO:0016787">
    <property type="term" value="F:hydrolase activity"/>
    <property type="evidence" value="ECO:0007669"/>
    <property type="project" value="UniProtKB-KW"/>
</dbReference>
<dbReference type="OrthoDB" id="5952792at2"/>
<dbReference type="EMBL" id="FNYC01000006">
    <property type="protein sequence ID" value="SEJ33987.1"/>
    <property type="molecule type" value="Genomic_DNA"/>
</dbReference>
<sequence>MGRDHRSGREGLPVDDVSSYPASAADMRLYKDAGSQLAHFKPPVLVHGGNPHERLFVCAFDGTGNDKFKNPLHATNVAKIDEQVSRLAIAGNHQIAGGYVPGPGTQEDAITRTLDGAIGYTYEARVEKMYQLLIQQAAEWRREDPHARIRLADIGFSRGADEAASFARFVHEHGIQDFNGATYTRDSHGRITRVEYTKPPLVPPGKVAQVVGLFDPVGTGAPVNDYDRRLPPSVISGFQIFAKDEHRGMFKSDHIIDPDVSPDGRFLGVRVPGAHSDVGGSYLLNGLSIRSGNLMVDYLNALSDRPFLEKSPEPIDPRFNVVHRSTQGNWLYRVWHKVDRLEPDGYNTLEAPKHHHHGYRVTGDPYNAEPRDDALSQQFDFRNVAIGPVPASPSETVQQLPPAEPGIAHRGTANARSTASVDAMIERLYQAALKRDNGAMDAVADDYLQSPQGADWWRGIQQCGQAMQMPEPAPACQGQAPEPMVAAGMQR</sequence>
<feature type="domain" description="T6SS Phospholipase effector Tle1-like catalytic" evidence="1">
    <location>
        <begin position="56"/>
        <end position="286"/>
    </location>
</feature>
<evidence type="ECO:0000313" key="2">
    <source>
        <dbReference type="EMBL" id="SEJ33987.1"/>
    </source>
</evidence>